<feature type="transmembrane region" description="Helical" evidence="9">
    <location>
        <begin position="101"/>
        <end position="121"/>
    </location>
</feature>
<gene>
    <name evidence="10" type="ORF">G7058_09475</name>
</gene>
<feature type="transmembrane region" description="Helical" evidence="9">
    <location>
        <begin position="75"/>
        <end position="95"/>
    </location>
</feature>
<evidence type="ECO:0000256" key="8">
    <source>
        <dbReference type="ARBA" id="ARBA00023136"/>
    </source>
</evidence>
<dbReference type="RefSeq" id="WP_166063314.1">
    <property type="nucleotide sequence ID" value="NZ_CP049889.1"/>
</dbReference>
<protein>
    <submittedName>
        <fullName evidence="10">2-keto-3-deoxygluconate permease</fullName>
    </submittedName>
</protein>
<evidence type="ECO:0000256" key="3">
    <source>
        <dbReference type="ARBA" id="ARBA00022475"/>
    </source>
</evidence>
<evidence type="ECO:0000313" key="11">
    <source>
        <dbReference type="Proteomes" id="UP000501830"/>
    </source>
</evidence>
<dbReference type="Proteomes" id="UP000501830">
    <property type="component" value="Chromosome"/>
</dbReference>
<comment type="similarity">
    <text evidence="1">Belongs to the KdgT transporter family.</text>
</comment>
<feature type="transmembrane region" description="Helical" evidence="9">
    <location>
        <begin position="187"/>
        <end position="206"/>
    </location>
</feature>
<evidence type="ECO:0000256" key="1">
    <source>
        <dbReference type="ARBA" id="ARBA00006430"/>
    </source>
</evidence>
<dbReference type="GO" id="GO:0015649">
    <property type="term" value="F:2-keto-3-deoxygluconate:proton symporter activity"/>
    <property type="evidence" value="ECO:0007669"/>
    <property type="project" value="InterPro"/>
</dbReference>
<accession>A0A6G7WJ44</accession>
<feature type="transmembrane region" description="Helical" evidence="9">
    <location>
        <begin position="133"/>
        <end position="152"/>
    </location>
</feature>
<feature type="transmembrane region" description="Helical" evidence="9">
    <location>
        <begin position="12"/>
        <end position="33"/>
    </location>
</feature>
<feature type="transmembrane region" description="Helical" evidence="9">
    <location>
        <begin position="164"/>
        <end position="180"/>
    </location>
</feature>
<dbReference type="Pfam" id="PF03812">
    <property type="entry name" value="KdgT"/>
    <property type="match status" value="1"/>
</dbReference>
<sequence length="311" mass="32879">MFDKVSKLPAGLFLVPLLLSALLYTIWPEMVHIGGLTEALFSGDYMNFILGALCFYSGTGIDLKKLVNILKRQGVLLVVKLIISVALGFVLIKALGTDGLFGLSTMAMVVGIASLNPAVYLSLVNEYGKKEDAAAMGLIGLFSIPVVPMLTYSLASAAGAELDWMPVLSSLIPIAVGMLLGNLDKKFATLFAPGVSVLLPILGWNIGQGINFLEVAKAGILGLLLVVIYYIAMLPIYFVDKRILKQDGIAAVGMLSVAGVSVSTPAALAAAFPVLQPYVANAMGQILTAVVVTSVVTSFIVKKIYTSTYKK</sequence>
<evidence type="ECO:0000256" key="7">
    <source>
        <dbReference type="ARBA" id="ARBA00022989"/>
    </source>
</evidence>
<dbReference type="EMBL" id="CP049889">
    <property type="protein sequence ID" value="QIK52249.1"/>
    <property type="molecule type" value="Genomic_DNA"/>
</dbReference>
<keyword evidence="7 9" id="KW-1133">Transmembrane helix</keyword>
<evidence type="ECO:0000256" key="4">
    <source>
        <dbReference type="ARBA" id="ARBA00022597"/>
    </source>
</evidence>
<keyword evidence="2" id="KW-0813">Transport</keyword>
<keyword evidence="11" id="KW-1185">Reference proteome</keyword>
<keyword evidence="5 9" id="KW-0812">Transmembrane</keyword>
<keyword evidence="8 9" id="KW-0472">Membrane</keyword>
<evidence type="ECO:0000313" key="10">
    <source>
        <dbReference type="EMBL" id="QIK52249.1"/>
    </source>
</evidence>
<proteinExistence type="inferred from homology"/>
<reference evidence="10 11" key="1">
    <citation type="journal article" date="2017" name="Int. J. Syst. Evol. Microbiol.">
        <title>Jeotgalibaca porci sp. nov. and Jeotgalibaca arthritidis sp. nov., isolated from pigs, and emended description of the genus Jeotgalibaca.</title>
        <authorList>
            <person name="Zamora L."/>
            <person name="Perez-Sancho M."/>
            <person name="Dominguez L."/>
            <person name="Fernandez-Garayzabal J.F."/>
            <person name="Vela A.I."/>
        </authorList>
    </citation>
    <scope>NUCLEOTIDE SEQUENCE [LARGE SCALE GENOMIC DNA]</scope>
    <source>
        <strain evidence="10 11">CCUG 69148</strain>
    </source>
</reference>
<keyword evidence="6" id="KW-0769">Symport</keyword>
<feature type="transmembrane region" description="Helical" evidence="9">
    <location>
        <begin position="45"/>
        <end position="63"/>
    </location>
</feature>
<name>A0A6G7WJ44_9LACT</name>
<keyword evidence="4" id="KW-0762">Sugar transport</keyword>
<dbReference type="GO" id="GO:0016020">
    <property type="term" value="C:membrane"/>
    <property type="evidence" value="ECO:0007669"/>
    <property type="project" value="InterPro"/>
</dbReference>
<feature type="transmembrane region" description="Helical" evidence="9">
    <location>
        <begin position="218"/>
        <end position="239"/>
    </location>
</feature>
<dbReference type="InterPro" id="IPR004684">
    <property type="entry name" value="2keto-3dGluconate_permease"/>
</dbReference>
<keyword evidence="3" id="KW-1003">Cell membrane</keyword>
<feature type="transmembrane region" description="Helical" evidence="9">
    <location>
        <begin position="251"/>
        <end position="272"/>
    </location>
</feature>
<evidence type="ECO:0000256" key="2">
    <source>
        <dbReference type="ARBA" id="ARBA00022448"/>
    </source>
</evidence>
<organism evidence="10 11">
    <name type="scientific">Jeotgalibaca porci</name>
    <dbReference type="NCBI Taxonomy" id="1868793"/>
    <lineage>
        <taxon>Bacteria</taxon>
        <taxon>Bacillati</taxon>
        <taxon>Bacillota</taxon>
        <taxon>Bacilli</taxon>
        <taxon>Lactobacillales</taxon>
        <taxon>Carnobacteriaceae</taxon>
        <taxon>Jeotgalibaca</taxon>
    </lineage>
</organism>
<evidence type="ECO:0000256" key="5">
    <source>
        <dbReference type="ARBA" id="ARBA00022692"/>
    </source>
</evidence>
<evidence type="ECO:0000256" key="9">
    <source>
        <dbReference type="SAM" id="Phobius"/>
    </source>
</evidence>
<dbReference type="GeneID" id="94553514"/>
<dbReference type="KEGG" id="jpo:G7058_09475"/>
<dbReference type="AlphaFoldDB" id="A0A6G7WJ44"/>
<feature type="transmembrane region" description="Helical" evidence="9">
    <location>
        <begin position="278"/>
        <end position="301"/>
    </location>
</feature>
<evidence type="ECO:0000256" key="6">
    <source>
        <dbReference type="ARBA" id="ARBA00022847"/>
    </source>
</evidence>